<dbReference type="InterPro" id="IPR001304">
    <property type="entry name" value="C-type_lectin-like"/>
</dbReference>
<dbReference type="InterPro" id="IPR050111">
    <property type="entry name" value="C-type_lectin/snaclec_domain"/>
</dbReference>
<dbReference type="InterPro" id="IPR016186">
    <property type="entry name" value="C-type_lectin-like/link_sf"/>
</dbReference>
<feature type="domain" description="C-type lectin" evidence="2">
    <location>
        <begin position="1"/>
        <end position="99"/>
    </location>
</feature>
<protein>
    <recommendedName>
        <fullName evidence="2">C-type lectin domain-containing protein</fullName>
    </recommendedName>
</protein>
<dbReference type="EMBL" id="JAIWYP010000005">
    <property type="protein sequence ID" value="KAH3817276.1"/>
    <property type="molecule type" value="Genomic_DNA"/>
</dbReference>
<name>A0A9D4GH51_DREPO</name>
<dbReference type="PANTHER" id="PTHR22803">
    <property type="entry name" value="MANNOSE, PHOSPHOLIPASE, LECTIN RECEPTOR RELATED"/>
    <property type="match status" value="1"/>
</dbReference>
<dbReference type="Proteomes" id="UP000828390">
    <property type="component" value="Unassembled WGS sequence"/>
</dbReference>
<keyword evidence="1" id="KW-1015">Disulfide bond</keyword>
<dbReference type="InterPro" id="IPR018378">
    <property type="entry name" value="C-type_lectin_CS"/>
</dbReference>
<dbReference type="PROSITE" id="PS50041">
    <property type="entry name" value="C_TYPE_LECTIN_2"/>
    <property type="match status" value="1"/>
</dbReference>
<comment type="caution">
    <text evidence="3">The sequence shown here is derived from an EMBL/GenBank/DDBJ whole genome shotgun (WGS) entry which is preliminary data.</text>
</comment>
<evidence type="ECO:0000259" key="2">
    <source>
        <dbReference type="PROSITE" id="PS50041"/>
    </source>
</evidence>
<reference evidence="3" key="1">
    <citation type="journal article" date="2019" name="bioRxiv">
        <title>The Genome of the Zebra Mussel, Dreissena polymorpha: A Resource for Invasive Species Research.</title>
        <authorList>
            <person name="McCartney M.A."/>
            <person name="Auch B."/>
            <person name="Kono T."/>
            <person name="Mallez S."/>
            <person name="Zhang Y."/>
            <person name="Obille A."/>
            <person name="Becker A."/>
            <person name="Abrahante J.E."/>
            <person name="Garbe J."/>
            <person name="Badalamenti J.P."/>
            <person name="Herman A."/>
            <person name="Mangelson H."/>
            <person name="Liachko I."/>
            <person name="Sullivan S."/>
            <person name="Sone E.D."/>
            <person name="Koren S."/>
            <person name="Silverstein K.A.T."/>
            <person name="Beckman K.B."/>
            <person name="Gohl D.M."/>
        </authorList>
    </citation>
    <scope>NUCLEOTIDE SEQUENCE</scope>
    <source>
        <strain evidence="3">Duluth1</strain>
        <tissue evidence="3">Whole animal</tissue>
    </source>
</reference>
<dbReference type="PROSITE" id="PS00615">
    <property type="entry name" value="C_TYPE_LECTIN_1"/>
    <property type="match status" value="1"/>
</dbReference>
<gene>
    <name evidence="3" type="ORF">DPMN_118809</name>
</gene>
<evidence type="ECO:0000313" key="4">
    <source>
        <dbReference type="Proteomes" id="UP000828390"/>
    </source>
</evidence>
<keyword evidence="4" id="KW-1185">Reference proteome</keyword>
<dbReference type="SMART" id="SM00034">
    <property type="entry name" value="CLECT"/>
    <property type="match status" value="1"/>
</dbReference>
<reference evidence="3" key="2">
    <citation type="submission" date="2020-11" db="EMBL/GenBank/DDBJ databases">
        <authorList>
            <person name="McCartney M.A."/>
            <person name="Auch B."/>
            <person name="Kono T."/>
            <person name="Mallez S."/>
            <person name="Becker A."/>
            <person name="Gohl D.M."/>
            <person name="Silverstein K.A.T."/>
            <person name="Koren S."/>
            <person name="Bechman K.B."/>
            <person name="Herman A."/>
            <person name="Abrahante J.E."/>
            <person name="Garbe J."/>
        </authorList>
    </citation>
    <scope>NUCLEOTIDE SEQUENCE</scope>
    <source>
        <strain evidence="3">Duluth1</strain>
        <tissue evidence="3">Whole animal</tissue>
    </source>
</reference>
<dbReference type="AlphaFoldDB" id="A0A9D4GH51"/>
<sequence length="102" mass="11737">MDFSEGLRRCKQYGAHLPEVTTSGETSFLKNTFGEKIFLGATDKLTEGHWVWENTQQAVGFQDWHQGEPNNSKEEDCLEIYRSSWNDINCTNKQGIVCEFDI</sequence>
<dbReference type="SUPFAM" id="SSF56436">
    <property type="entry name" value="C-type lectin-like"/>
    <property type="match status" value="1"/>
</dbReference>
<proteinExistence type="predicted"/>
<evidence type="ECO:0000256" key="1">
    <source>
        <dbReference type="ARBA" id="ARBA00023157"/>
    </source>
</evidence>
<dbReference type="CDD" id="cd00037">
    <property type="entry name" value="CLECT"/>
    <property type="match status" value="1"/>
</dbReference>
<dbReference type="Pfam" id="PF00059">
    <property type="entry name" value="Lectin_C"/>
    <property type="match status" value="1"/>
</dbReference>
<organism evidence="3 4">
    <name type="scientific">Dreissena polymorpha</name>
    <name type="common">Zebra mussel</name>
    <name type="synonym">Mytilus polymorpha</name>
    <dbReference type="NCBI Taxonomy" id="45954"/>
    <lineage>
        <taxon>Eukaryota</taxon>
        <taxon>Metazoa</taxon>
        <taxon>Spiralia</taxon>
        <taxon>Lophotrochozoa</taxon>
        <taxon>Mollusca</taxon>
        <taxon>Bivalvia</taxon>
        <taxon>Autobranchia</taxon>
        <taxon>Heteroconchia</taxon>
        <taxon>Euheterodonta</taxon>
        <taxon>Imparidentia</taxon>
        <taxon>Neoheterodontei</taxon>
        <taxon>Myida</taxon>
        <taxon>Dreissenoidea</taxon>
        <taxon>Dreissenidae</taxon>
        <taxon>Dreissena</taxon>
    </lineage>
</organism>
<dbReference type="InterPro" id="IPR016187">
    <property type="entry name" value="CTDL_fold"/>
</dbReference>
<accession>A0A9D4GH51</accession>
<dbReference type="Gene3D" id="3.10.100.10">
    <property type="entry name" value="Mannose-Binding Protein A, subunit A"/>
    <property type="match status" value="1"/>
</dbReference>
<evidence type="ECO:0000313" key="3">
    <source>
        <dbReference type="EMBL" id="KAH3817276.1"/>
    </source>
</evidence>